<name>A0A264VMX3_PRORE</name>
<reference evidence="3 4" key="1">
    <citation type="submission" date="2017-07" db="EMBL/GenBank/DDBJ databases">
        <title>blaIMP-27 on transferable plasmids in Proteus mirabilis and Providencia rettgeri.</title>
        <authorList>
            <person name="Potter R."/>
        </authorList>
    </citation>
    <scope>NUCLEOTIDE SEQUENCE [LARGE SCALE GENOMIC DNA]</scope>
    <source>
        <strain evidence="3 4">PR1</strain>
    </source>
</reference>
<protein>
    <recommendedName>
        <fullName evidence="2">Solute-binding protein family 3/N-terminal domain-containing protein</fullName>
    </recommendedName>
</protein>
<organism evidence="3 4">
    <name type="scientific">Providencia rettgeri</name>
    <dbReference type="NCBI Taxonomy" id="587"/>
    <lineage>
        <taxon>Bacteria</taxon>
        <taxon>Pseudomonadati</taxon>
        <taxon>Pseudomonadota</taxon>
        <taxon>Gammaproteobacteria</taxon>
        <taxon>Enterobacterales</taxon>
        <taxon>Morganellaceae</taxon>
        <taxon>Providencia</taxon>
    </lineage>
</organism>
<dbReference type="EMBL" id="NOWC01000033">
    <property type="protein sequence ID" value="OZS72629.1"/>
    <property type="molecule type" value="Genomic_DNA"/>
</dbReference>
<dbReference type="InterPro" id="IPR015168">
    <property type="entry name" value="SsuA/THI5"/>
</dbReference>
<feature type="domain" description="Solute-binding protein family 3/N-terminal" evidence="2">
    <location>
        <begin position="36"/>
        <end position="259"/>
    </location>
</feature>
<dbReference type="SMART" id="SM00062">
    <property type="entry name" value="PBPb"/>
    <property type="match status" value="1"/>
</dbReference>
<dbReference type="PANTHER" id="PTHR30024">
    <property type="entry name" value="ALIPHATIC SULFONATES-BINDING PROTEIN-RELATED"/>
    <property type="match status" value="1"/>
</dbReference>
<evidence type="ECO:0000259" key="2">
    <source>
        <dbReference type="SMART" id="SM00062"/>
    </source>
</evidence>
<dbReference type="Proteomes" id="UP000216001">
    <property type="component" value="Unassembled WGS sequence"/>
</dbReference>
<dbReference type="InterPro" id="IPR001638">
    <property type="entry name" value="Solute-binding_3/MltF_N"/>
</dbReference>
<dbReference type="SUPFAM" id="SSF53850">
    <property type="entry name" value="Periplasmic binding protein-like II"/>
    <property type="match status" value="1"/>
</dbReference>
<dbReference type="AlphaFoldDB" id="A0A264VMX3"/>
<evidence type="ECO:0000313" key="3">
    <source>
        <dbReference type="EMBL" id="OZS72629.1"/>
    </source>
</evidence>
<comment type="caution">
    <text evidence="3">The sequence shown here is derived from an EMBL/GenBank/DDBJ whole genome shotgun (WGS) entry which is preliminary data.</text>
</comment>
<accession>A0A264VMX3</accession>
<evidence type="ECO:0000313" key="4">
    <source>
        <dbReference type="Proteomes" id="UP000216001"/>
    </source>
</evidence>
<dbReference type="Pfam" id="PF09084">
    <property type="entry name" value="NMT1"/>
    <property type="match status" value="1"/>
</dbReference>
<sequence>MTLLNYIKFPIIVLISFILVGCGDERLPDSKNNEKIVRIGTADNNGRLSGLLGLAKQLGYLEEELQKVDYQYSISGFAGAGPAVNEGLATNAIDIAVYADFPGIIATSRGVPLKLIMSEDSSINANIAVRKESNIHSLADLKGKKVALPRGTYMQRYFTLFIEQQGYKLSDFNIIQMTNDAESALLNGAIDAMVWTEQSTARLENKSPTITTLYSTRTEPELSGISVIVGREAFINQNEKVIKAMNIALLKASKYAQNNPDQAEILLAKESDTNIEIIKKIHDFHSIDSFSKRYSVNITDNDIRKLKQTQQFLIDNKIITKPIDIKNWVYTKK</sequence>
<dbReference type="RefSeq" id="WP_004264481.1">
    <property type="nucleotide sequence ID" value="NZ_AP022373.1"/>
</dbReference>
<proteinExistence type="inferred from homology"/>
<comment type="similarity">
    <text evidence="1">Belongs to the bacterial solute-binding protein SsuA/TauA family.</text>
</comment>
<gene>
    <name evidence="3" type="ORF">CHI95_20875</name>
</gene>
<dbReference type="Gene3D" id="3.40.190.10">
    <property type="entry name" value="Periplasmic binding protein-like II"/>
    <property type="match status" value="2"/>
</dbReference>
<evidence type="ECO:0000256" key="1">
    <source>
        <dbReference type="ARBA" id="ARBA00010742"/>
    </source>
</evidence>